<feature type="compositionally biased region" description="Basic and acidic residues" evidence="2">
    <location>
        <begin position="589"/>
        <end position="611"/>
    </location>
</feature>
<dbReference type="EMBL" id="BRYA01000190">
    <property type="protein sequence ID" value="GMI43253.1"/>
    <property type="molecule type" value="Genomic_DNA"/>
</dbReference>
<feature type="coiled-coil region" evidence="1">
    <location>
        <begin position="1250"/>
        <end position="1284"/>
    </location>
</feature>
<feature type="coiled-coil region" evidence="1">
    <location>
        <begin position="864"/>
        <end position="898"/>
    </location>
</feature>
<feature type="region of interest" description="Disordered" evidence="2">
    <location>
        <begin position="472"/>
        <end position="504"/>
    </location>
</feature>
<sequence>MDISHTVLREMDSLSSPARNRGFRPSSSSRETVGLDMDDLKVAFDVLDQRDVDSPSRRMNDDNGRWNAHPLDDDSDDDEENRDRDNTAHPPPSSKPSMTQDHYSSTVPDPTSPSNNSMEWSGFDGIDGVFSNQATSAPSMSRHLANINLVKSQLKTSSAHLSHLSSDNRRLGDSVVKLNGERRRLMSKYELVKGERDGLEREVEERKENGRRMEDTLRDVKGALSSAEGKIQTHNLELDRVKAALQESERKCLELGHIVKEQEYVREGEQRRAKAAMEGMNVLIGELRNKCSGVEEMAKEKKILEEGVSKMKNVLDAVNGENGELKERAHGMVVEMEKMRGVVDGSKGMKAKLKKMQEMNEELSGEVRELKAWKSSMGGLKEERDVLKREVEGVKESNDKLRERTKSMTSKKDALELKERVKEMKKELERREEEEKRARIEGDKNREELGAIKEEVKAFEGKVKKCVEGVMRGRRGNGGKAKENDGELKRRGSVQEDEEKNDPEEIVLEKPLGREELEELMENVPRGKTLRKMWKESIRPLIKTLGDASEVAYNLREFEARHGEIIKVKDKRIKVLEKGIEDLKEVAANGKRAEKREEEKREKRKEWERRTEKRAKKITSLNGKIIKGLGKIGRGNGQATNNGEGGKSQGNGKNAANLLRSALDSLAHEVEEESNELLSSGSSSKAYTNDLGWNLALEYLGCLEEAAGEGLRMADALQEMRGEIETYKEKVKKIEEREKDVRENLEKEREARRVSEAKCGDAARTSKTLASALDGAVLNMYDLKQDLSYAVEDNRPEGMEKGGGDRARTRSRAPTSSVVPTVEDPEEGARRLENGIKGLSNEIIELGNTLRMWKTQGDENLRELAGFKERGEKSERDLAEAKSRLSSIQELVERERAARANEIEKLRADCIVQVTAAEEAQGRIAGERIRGVERELDDKRKECRAMRDEIGNLRRSLESYRDQNRTFTASHEGHTEEKERVLGALRLLVRCLLPCMRRVSELRCEKQILWGMVKDSWAWERSLIELADASDVQRGADKRTSVQNLKRTTFRGVVVCVLAANRLRKLGYEGRRKIEMLPSPASPTHSTLSTPSQGGFFTPHSTPHHASAIYTGGKRRRANTNTNFNGLLEEKHVESDLNNLGERLPTVEGNGGERDLEAVVAAMVVQSSDTPNVVGWMKGSGWGDGGHLIHDLNRGLMEWIRKGGRASGGKGRELVGGVRRGMGILARRVKEMEIREGRDKAERMHKRDEVFQLRQMNVQLKANLKSANETNVELQNRSEGLAKEVLESVPNSKFESLKEDLLQEKKMHTTVLEKYAKLQGQYVEQKQGRAVDKEVIETVKAELNRTHEQLDEKVSENVRLRAESEARSDGDGGVSGKGVKKKIGKKKG</sequence>
<reference evidence="4" key="1">
    <citation type="journal article" date="2023" name="Commun. Biol.">
        <title>Genome analysis of Parmales, the sister group of diatoms, reveals the evolutionary specialization of diatoms from phago-mixotrophs to photoautotrophs.</title>
        <authorList>
            <person name="Ban H."/>
            <person name="Sato S."/>
            <person name="Yoshikawa S."/>
            <person name="Yamada K."/>
            <person name="Nakamura Y."/>
            <person name="Ichinomiya M."/>
            <person name="Sato N."/>
            <person name="Blanc-Mathieu R."/>
            <person name="Endo H."/>
            <person name="Kuwata A."/>
            <person name="Ogata H."/>
        </authorList>
    </citation>
    <scope>NUCLEOTIDE SEQUENCE [LARGE SCALE GENOMIC DNA]</scope>
</reference>
<name>A0A9W7LBC5_9STRA</name>
<dbReference type="PANTHER" id="PTHR31915">
    <property type="entry name" value="SKICH DOMAIN-CONTAINING PROTEIN"/>
    <property type="match status" value="1"/>
</dbReference>
<organism evidence="3 4">
    <name type="scientific">Triparma columacea</name>
    <dbReference type="NCBI Taxonomy" id="722753"/>
    <lineage>
        <taxon>Eukaryota</taxon>
        <taxon>Sar</taxon>
        <taxon>Stramenopiles</taxon>
        <taxon>Ochrophyta</taxon>
        <taxon>Bolidophyceae</taxon>
        <taxon>Parmales</taxon>
        <taxon>Triparmaceae</taxon>
        <taxon>Triparma</taxon>
    </lineage>
</organism>
<feature type="coiled-coil region" evidence="1">
    <location>
        <begin position="182"/>
        <end position="251"/>
    </location>
</feature>
<evidence type="ECO:0000313" key="4">
    <source>
        <dbReference type="Proteomes" id="UP001165065"/>
    </source>
</evidence>
<dbReference type="OrthoDB" id="10389563at2759"/>
<feature type="region of interest" description="Disordered" evidence="2">
    <location>
        <begin position="1077"/>
        <end position="1116"/>
    </location>
</feature>
<accession>A0A9W7LBC5</accession>
<feature type="compositionally biased region" description="Polar residues" evidence="2">
    <location>
        <begin position="95"/>
        <end position="119"/>
    </location>
</feature>
<evidence type="ECO:0000256" key="1">
    <source>
        <dbReference type="SAM" id="Coils"/>
    </source>
</evidence>
<feature type="compositionally biased region" description="Basic and acidic residues" evidence="2">
    <location>
        <begin position="1347"/>
        <end position="1370"/>
    </location>
</feature>
<feature type="region of interest" description="Disordered" evidence="2">
    <location>
        <begin position="632"/>
        <end position="654"/>
    </location>
</feature>
<dbReference type="Gene3D" id="1.20.58.60">
    <property type="match status" value="1"/>
</dbReference>
<comment type="caution">
    <text evidence="3">The sequence shown here is derived from an EMBL/GenBank/DDBJ whole genome shotgun (WGS) entry which is preliminary data.</text>
</comment>
<evidence type="ECO:0000313" key="3">
    <source>
        <dbReference type="EMBL" id="GMI43253.1"/>
    </source>
</evidence>
<feature type="compositionally biased region" description="Basic and acidic residues" evidence="2">
    <location>
        <begin position="793"/>
        <end position="808"/>
    </location>
</feature>
<feature type="coiled-coil region" evidence="1">
    <location>
        <begin position="717"/>
        <end position="751"/>
    </location>
</feature>
<dbReference type="PANTHER" id="PTHR31915:SF6">
    <property type="entry name" value="SKICH DOMAIN-CONTAINING PROTEIN"/>
    <property type="match status" value="1"/>
</dbReference>
<protein>
    <submittedName>
        <fullName evidence="3">Uncharacterized protein</fullName>
    </submittedName>
</protein>
<feature type="region of interest" description="Disordered" evidence="2">
    <location>
        <begin position="793"/>
        <end position="824"/>
    </location>
</feature>
<feature type="compositionally biased region" description="Basic residues" evidence="2">
    <location>
        <begin position="1378"/>
        <end position="1388"/>
    </location>
</feature>
<feature type="coiled-coil region" evidence="1">
    <location>
        <begin position="346"/>
        <end position="441"/>
    </location>
</feature>
<keyword evidence="4" id="KW-1185">Reference proteome</keyword>
<feature type="region of interest" description="Disordered" evidence="2">
    <location>
        <begin position="1"/>
        <end position="120"/>
    </location>
</feature>
<proteinExistence type="predicted"/>
<keyword evidence="1" id="KW-0175">Coiled coil</keyword>
<feature type="compositionally biased region" description="Basic and acidic residues" evidence="2">
    <location>
        <begin position="38"/>
        <end position="64"/>
    </location>
</feature>
<feature type="region of interest" description="Disordered" evidence="2">
    <location>
        <begin position="589"/>
        <end position="612"/>
    </location>
</feature>
<feature type="compositionally biased region" description="Polar residues" evidence="2">
    <location>
        <begin position="1082"/>
        <end position="1101"/>
    </location>
</feature>
<gene>
    <name evidence="3" type="ORF">TrCOL_g2631</name>
</gene>
<feature type="compositionally biased region" description="Acidic residues" evidence="2">
    <location>
        <begin position="495"/>
        <end position="504"/>
    </location>
</feature>
<dbReference type="Proteomes" id="UP001165065">
    <property type="component" value="Unassembled WGS sequence"/>
</dbReference>
<feature type="coiled-coil region" evidence="1">
    <location>
        <begin position="929"/>
        <end position="963"/>
    </location>
</feature>
<feature type="compositionally biased region" description="Basic and acidic residues" evidence="2">
    <location>
        <begin position="480"/>
        <end position="494"/>
    </location>
</feature>
<dbReference type="InterPro" id="IPR051002">
    <property type="entry name" value="UBA_autophagy_assoc_protein"/>
</dbReference>
<feature type="region of interest" description="Disordered" evidence="2">
    <location>
        <begin position="1347"/>
        <end position="1388"/>
    </location>
</feature>
<evidence type="ECO:0000256" key="2">
    <source>
        <dbReference type="SAM" id="MobiDB-lite"/>
    </source>
</evidence>